<dbReference type="GO" id="GO:0005509">
    <property type="term" value="F:calcium ion binding"/>
    <property type="evidence" value="ECO:0007669"/>
    <property type="project" value="InterPro"/>
</dbReference>
<evidence type="ECO:0000256" key="3">
    <source>
        <dbReference type="ARBA" id="ARBA00022737"/>
    </source>
</evidence>
<dbReference type="PANTHER" id="PTHR23048">
    <property type="entry name" value="MYOSIN LIGHT CHAIN 1, 3"/>
    <property type="match status" value="1"/>
</dbReference>
<evidence type="ECO:0000256" key="1">
    <source>
        <dbReference type="ARBA" id="ARBA00004245"/>
    </source>
</evidence>
<dbReference type="CDD" id="cd00051">
    <property type="entry name" value="EFh"/>
    <property type="match status" value="2"/>
</dbReference>
<feature type="domain" description="EF-hand" evidence="7">
    <location>
        <begin position="98"/>
        <end position="133"/>
    </location>
</feature>
<proteinExistence type="evidence at transcript level"/>
<comment type="similarity">
    <text evidence="2">Belongs to the centrin family.</text>
</comment>
<accession>A0A516AFW8</accession>
<sequence>MSLGGSRRQAPPRKKLTYEKPGLTEDEIDEIREAFNLFDTDGSGTIDPGELKAAMQSLGFETKNPTIFQMIADLGHDGQHIGFEDFLDAITQKLGDKESRDGIQKIFNLFDDDKTGTITLKNLKRVSKELGETMTEEELREMIERADSNGDGAITAEDFYQIMTKKTFP</sequence>
<dbReference type="Gene3D" id="1.10.238.10">
    <property type="entry name" value="EF-hand"/>
    <property type="match status" value="2"/>
</dbReference>
<dbReference type="PROSITE" id="PS00018">
    <property type="entry name" value="EF_HAND_1"/>
    <property type="match status" value="2"/>
</dbReference>
<feature type="domain" description="EF-hand" evidence="7">
    <location>
        <begin position="134"/>
        <end position="169"/>
    </location>
</feature>
<keyword evidence="3" id="KW-0677">Repeat</keyword>
<evidence type="ECO:0000256" key="4">
    <source>
        <dbReference type="ARBA" id="ARBA00022837"/>
    </source>
</evidence>
<dbReference type="PANTHER" id="PTHR23048:SF59">
    <property type="entry name" value="EF-HAND SUPERFAMILY PROTEIN"/>
    <property type="match status" value="1"/>
</dbReference>
<dbReference type="AlphaFoldDB" id="A0A516AFW8"/>
<dbReference type="PROSITE" id="PS50222">
    <property type="entry name" value="EF_HAND_2"/>
    <property type="match status" value="3"/>
</dbReference>
<feature type="domain" description="EF-hand" evidence="7">
    <location>
        <begin position="26"/>
        <end position="61"/>
    </location>
</feature>
<dbReference type="InterPro" id="IPR011992">
    <property type="entry name" value="EF-hand-dom_pair"/>
</dbReference>
<keyword evidence="5" id="KW-0206">Cytoskeleton</keyword>
<evidence type="ECO:0000256" key="6">
    <source>
        <dbReference type="SAM" id="MobiDB-lite"/>
    </source>
</evidence>
<evidence type="ECO:0000256" key="2">
    <source>
        <dbReference type="ARBA" id="ARBA00005253"/>
    </source>
</evidence>
<dbReference type="InterPro" id="IPR050230">
    <property type="entry name" value="CALM/Myosin/TropC-like"/>
</dbReference>
<evidence type="ECO:0000259" key="7">
    <source>
        <dbReference type="PROSITE" id="PS50222"/>
    </source>
</evidence>
<dbReference type="Pfam" id="PF13499">
    <property type="entry name" value="EF-hand_7"/>
    <property type="match status" value="2"/>
</dbReference>
<evidence type="ECO:0000256" key="5">
    <source>
        <dbReference type="ARBA" id="ARBA00023212"/>
    </source>
</evidence>
<keyword evidence="4" id="KW-0106">Calcium</keyword>
<dbReference type="FunFam" id="1.10.238.10:FF:000001">
    <property type="entry name" value="Calmodulin 1"/>
    <property type="match status" value="1"/>
</dbReference>
<dbReference type="SUPFAM" id="SSF47473">
    <property type="entry name" value="EF-hand"/>
    <property type="match status" value="1"/>
</dbReference>
<dbReference type="InterPro" id="IPR002048">
    <property type="entry name" value="EF_hand_dom"/>
</dbReference>
<dbReference type="EMBL" id="MN125738">
    <property type="protein sequence ID" value="QDO16205.1"/>
    <property type="molecule type" value="mRNA"/>
</dbReference>
<reference evidence="8" key="1">
    <citation type="journal article" date="2019" name="Microorganisms">
        <title>DNA Damage Response Pathways in Dinoflagellates.</title>
        <authorList>
            <person name="Li C."/>
            <person name="Wong J."/>
        </authorList>
    </citation>
    <scope>NUCLEOTIDE SEQUENCE</scope>
</reference>
<keyword evidence="5" id="KW-0963">Cytoplasm</keyword>
<comment type="subcellular location">
    <subcellularLocation>
        <location evidence="1">Cytoplasm</location>
        <location evidence="1">Cytoskeleton</location>
    </subcellularLocation>
</comment>
<organism evidence="8">
    <name type="scientific">Lingulaulax polyedra</name>
    <name type="common">Dinoflagellate</name>
    <name type="synonym">Lingulodinium polyedra</name>
    <dbReference type="NCBI Taxonomy" id="160621"/>
    <lineage>
        <taxon>Eukaryota</taxon>
        <taxon>Sar</taxon>
        <taxon>Alveolata</taxon>
        <taxon>Dinophyceae</taxon>
        <taxon>Gonyaulacales</taxon>
        <taxon>Lingulodiniaceae</taxon>
        <taxon>Lingulaulax</taxon>
    </lineage>
</organism>
<dbReference type="SMART" id="SM00054">
    <property type="entry name" value="EFh"/>
    <property type="match status" value="3"/>
</dbReference>
<protein>
    <submittedName>
        <fullName evidence="8">Centrin 2</fullName>
    </submittedName>
</protein>
<feature type="region of interest" description="Disordered" evidence="6">
    <location>
        <begin position="1"/>
        <end position="21"/>
    </location>
</feature>
<evidence type="ECO:0000313" key="8">
    <source>
        <dbReference type="EMBL" id="QDO16205.1"/>
    </source>
</evidence>
<dbReference type="GO" id="GO:0016460">
    <property type="term" value="C:myosin II complex"/>
    <property type="evidence" value="ECO:0007669"/>
    <property type="project" value="TreeGrafter"/>
</dbReference>
<dbReference type="InterPro" id="IPR018247">
    <property type="entry name" value="EF_Hand_1_Ca_BS"/>
</dbReference>
<name>A0A516AFW8_LINPO</name>